<dbReference type="SUPFAM" id="SSF52266">
    <property type="entry name" value="SGNH hydrolase"/>
    <property type="match status" value="1"/>
</dbReference>
<keyword evidence="3" id="KW-1185">Reference proteome</keyword>
<evidence type="ECO:0000313" key="2">
    <source>
        <dbReference type="EMBL" id="KAH3827112.1"/>
    </source>
</evidence>
<organism evidence="2 3">
    <name type="scientific">Dreissena polymorpha</name>
    <name type="common">Zebra mussel</name>
    <name type="synonym">Mytilus polymorpha</name>
    <dbReference type="NCBI Taxonomy" id="45954"/>
    <lineage>
        <taxon>Eukaryota</taxon>
        <taxon>Metazoa</taxon>
        <taxon>Spiralia</taxon>
        <taxon>Lophotrochozoa</taxon>
        <taxon>Mollusca</taxon>
        <taxon>Bivalvia</taxon>
        <taxon>Autobranchia</taxon>
        <taxon>Heteroconchia</taxon>
        <taxon>Euheterodonta</taxon>
        <taxon>Imparidentia</taxon>
        <taxon>Neoheterodontei</taxon>
        <taxon>Myida</taxon>
        <taxon>Dreissenoidea</taxon>
        <taxon>Dreissenidae</taxon>
        <taxon>Dreissena</taxon>
    </lineage>
</organism>
<protein>
    <submittedName>
        <fullName evidence="2">Uncharacterized protein</fullName>
    </submittedName>
</protein>
<reference evidence="2" key="2">
    <citation type="submission" date="2020-11" db="EMBL/GenBank/DDBJ databases">
        <authorList>
            <person name="McCartney M.A."/>
            <person name="Auch B."/>
            <person name="Kono T."/>
            <person name="Mallez S."/>
            <person name="Becker A."/>
            <person name="Gohl D.M."/>
            <person name="Silverstein K.A.T."/>
            <person name="Koren S."/>
            <person name="Bechman K.B."/>
            <person name="Herman A."/>
            <person name="Abrahante J.E."/>
            <person name="Garbe J."/>
        </authorList>
    </citation>
    <scope>NUCLEOTIDE SEQUENCE</scope>
    <source>
        <strain evidence="2">Duluth1</strain>
        <tissue evidence="2">Whole animal</tissue>
    </source>
</reference>
<dbReference type="AlphaFoldDB" id="A0A9D4H2E0"/>
<comment type="caution">
    <text evidence="2">The sequence shown here is derived from an EMBL/GenBank/DDBJ whole genome shotgun (WGS) entry which is preliminary data.</text>
</comment>
<dbReference type="Gene3D" id="3.40.50.12690">
    <property type="match status" value="1"/>
</dbReference>
<accession>A0A9D4H2E0</accession>
<reference evidence="2" key="1">
    <citation type="journal article" date="2019" name="bioRxiv">
        <title>The Genome of the Zebra Mussel, Dreissena polymorpha: A Resource for Invasive Species Research.</title>
        <authorList>
            <person name="McCartney M.A."/>
            <person name="Auch B."/>
            <person name="Kono T."/>
            <person name="Mallez S."/>
            <person name="Zhang Y."/>
            <person name="Obille A."/>
            <person name="Becker A."/>
            <person name="Abrahante J.E."/>
            <person name="Garbe J."/>
            <person name="Badalamenti J.P."/>
            <person name="Herman A."/>
            <person name="Mangelson H."/>
            <person name="Liachko I."/>
            <person name="Sullivan S."/>
            <person name="Sone E.D."/>
            <person name="Koren S."/>
            <person name="Silverstein K.A.T."/>
            <person name="Beckman K.B."/>
            <person name="Gohl D.M."/>
        </authorList>
    </citation>
    <scope>NUCLEOTIDE SEQUENCE</scope>
    <source>
        <strain evidence="2">Duluth1</strain>
        <tissue evidence="2">Whole animal</tissue>
    </source>
</reference>
<feature type="region of interest" description="Disordered" evidence="1">
    <location>
        <begin position="1"/>
        <end position="47"/>
    </location>
</feature>
<sequence>MNAVNAKELRRKHLNQKKSNNNGSGHERKEREQSPTEQKLDENTDTVDTTDISDKTLIIGNSILSGINRRGLNKNTHIKTLPGRKIKDIRLTLDSWDMTKYKNVIIYIGGNAEGGDPRKAYREIKQLLHELNGHNCAVYLCTVAPRRDADVVPLSDIIKQRCAIY</sequence>
<dbReference type="Proteomes" id="UP000828390">
    <property type="component" value="Unassembled WGS sequence"/>
</dbReference>
<dbReference type="EMBL" id="JAIWYP010000005">
    <property type="protein sequence ID" value="KAH3827112.1"/>
    <property type="molecule type" value="Genomic_DNA"/>
</dbReference>
<proteinExistence type="predicted"/>
<evidence type="ECO:0000256" key="1">
    <source>
        <dbReference type="SAM" id="MobiDB-lite"/>
    </source>
</evidence>
<evidence type="ECO:0000313" key="3">
    <source>
        <dbReference type="Proteomes" id="UP000828390"/>
    </source>
</evidence>
<name>A0A9D4H2E0_DREPO</name>
<feature type="compositionally biased region" description="Basic and acidic residues" evidence="1">
    <location>
        <begin position="25"/>
        <end position="42"/>
    </location>
</feature>
<gene>
    <name evidence="2" type="ORF">DPMN_129041</name>
</gene>